<keyword evidence="2" id="KW-0732">Signal</keyword>
<feature type="chain" id="PRO_5036479604" evidence="2">
    <location>
        <begin position="31"/>
        <end position="181"/>
    </location>
</feature>
<keyword evidence="4" id="KW-1185">Reference proteome</keyword>
<dbReference type="EMBL" id="JAAWWB010000030">
    <property type="protein sequence ID" value="KAG6745858.1"/>
    <property type="molecule type" value="Genomic_DNA"/>
</dbReference>
<dbReference type="AlphaFoldDB" id="A0A8X7Y414"/>
<protein>
    <submittedName>
        <fullName evidence="3">Uncharacterized protein</fullName>
    </submittedName>
</protein>
<feature type="transmembrane region" description="Helical" evidence="1">
    <location>
        <begin position="86"/>
        <end position="107"/>
    </location>
</feature>
<feature type="signal peptide" evidence="2">
    <location>
        <begin position="1"/>
        <end position="30"/>
    </location>
</feature>
<keyword evidence="1" id="KW-0472">Membrane</keyword>
<sequence>MASLYSEPPTIAITSLVLLFLISLPPTILSQNSPIPTDSTVTDCTPRLLPLAPCAPFVQGMAQTPGSLRSFLVHLLLKFTREHPPILLLGDTPTILLLAFIILIWLCMHIFLSLVFYFSFLTMLLVFFWNSASPVVEGEPRSSITGIEFHRSTGVKLEAEGSLMLLVTLALISLSKAFRWV</sequence>
<evidence type="ECO:0000256" key="1">
    <source>
        <dbReference type="SAM" id="Phobius"/>
    </source>
</evidence>
<keyword evidence="1" id="KW-1133">Transmembrane helix</keyword>
<name>A0A8X7Y414_POPTO</name>
<proteinExistence type="predicted"/>
<comment type="caution">
    <text evidence="3">The sequence shown here is derived from an EMBL/GenBank/DDBJ whole genome shotgun (WGS) entry which is preliminary data.</text>
</comment>
<organism evidence="3 4">
    <name type="scientific">Populus tomentosa</name>
    <name type="common">Chinese white poplar</name>
    <dbReference type="NCBI Taxonomy" id="118781"/>
    <lineage>
        <taxon>Eukaryota</taxon>
        <taxon>Viridiplantae</taxon>
        <taxon>Streptophyta</taxon>
        <taxon>Embryophyta</taxon>
        <taxon>Tracheophyta</taxon>
        <taxon>Spermatophyta</taxon>
        <taxon>Magnoliopsida</taxon>
        <taxon>eudicotyledons</taxon>
        <taxon>Gunneridae</taxon>
        <taxon>Pentapetalae</taxon>
        <taxon>rosids</taxon>
        <taxon>fabids</taxon>
        <taxon>Malpighiales</taxon>
        <taxon>Salicaceae</taxon>
        <taxon>Saliceae</taxon>
        <taxon>Populus</taxon>
    </lineage>
</organism>
<keyword evidence="1" id="KW-0812">Transmembrane</keyword>
<gene>
    <name evidence="3" type="ORF">POTOM_050368</name>
</gene>
<reference evidence="3" key="1">
    <citation type="journal article" date="2020" name="bioRxiv">
        <title>Hybrid origin of Populus tomentosa Carr. identified through genome sequencing and phylogenomic analysis.</title>
        <authorList>
            <person name="An X."/>
            <person name="Gao K."/>
            <person name="Chen Z."/>
            <person name="Li J."/>
            <person name="Yang X."/>
            <person name="Yang X."/>
            <person name="Zhou J."/>
            <person name="Guo T."/>
            <person name="Zhao T."/>
            <person name="Huang S."/>
            <person name="Miao D."/>
            <person name="Khan W.U."/>
            <person name="Rao P."/>
            <person name="Ye M."/>
            <person name="Lei B."/>
            <person name="Liao W."/>
            <person name="Wang J."/>
            <person name="Ji L."/>
            <person name="Li Y."/>
            <person name="Guo B."/>
            <person name="Mustafa N.S."/>
            <person name="Li S."/>
            <person name="Yun Q."/>
            <person name="Keller S.R."/>
            <person name="Mao J."/>
            <person name="Zhang R."/>
            <person name="Strauss S.H."/>
        </authorList>
    </citation>
    <scope>NUCLEOTIDE SEQUENCE</scope>
    <source>
        <strain evidence="3">GM15</strain>
        <tissue evidence="3">Leaf</tissue>
    </source>
</reference>
<evidence type="ECO:0000313" key="3">
    <source>
        <dbReference type="EMBL" id="KAG6745858.1"/>
    </source>
</evidence>
<dbReference type="Proteomes" id="UP000886885">
    <property type="component" value="Chromosome 15D"/>
</dbReference>
<evidence type="ECO:0000313" key="4">
    <source>
        <dbReference type="Proteomes" id="UP000886885"/>
    </source>
</evidence>
<evidence type="ECO:0000256" key="2">
    <source>
        <dbReference type="SAM" id="SignalP"/>
    </source>
</evidence>
<accession>A0A8X7Y414</accession>
<dbReference type="OrthoDB" id="664243at2759"/>